<dbReference type="Proteomes" id="UP000813444">
    <property type="component" value="Unassembled WGS sequence"/>
</dbReference>
<protein>
    <recommendedName>
        <fullName evidence="3">AB hydrolase-1 domain-containing protein</fullName>
    </recommendedName>
</protein>
<organism evidence="1 2">
    <name type="scientific">Stachybotrys elegans</name>
    <dbReference type="NCBI Taxonomy" id="80388"/>
    <lineage>
        <taxon>Eukaryota</taxon>
        <taxon>Fungi</taxon>
        <taxon>Dikarya</taxon>
        <taxon>Ascomycota</taxon>
        <taxon>Pezizomycotina</taxon>
        <taxon>Sordariomycetes</taxon>
        <taxon>Hypocreomycetidae</taxon>
        <taxon>Hypocreales</taxon>
        <taxon>Stachybotryaceae</taxon>
        <taxon>Stachybotrys</taxon>
    </lineage>
</organism>
<dbReference type="AlphaFoldDB" id="A0A8K0SYZ9"/>
<gene>
    <name evidence="1" type="ORF">B0I35DRAFT_350529</name>
</gene>
<name>A0A8K0SYZ9_9HYPO</name>
<evidence type="ECO:0000313" key="1">
    <source>
        <dbReference type="EMBL" id="KAH7322671.1"/>
    </source>
</evidence>
<reference evidence="1" key="1">
    <citation type="journal article" date="2021" name="Nat. Commun.">
        <title>Genetic determinants of endophytism in the Arabidopsis root mycobiome.</title>
        <authorList>
            <person name="Mesny F."/>
            <person name="Miyauchi S."/>
            <person name="Thiergart T."/>
            <person name="Pickel B."/>
            <person name="Atanasova L."/>
            <person name="Karlsson M."/>
            <person name="Huettel B."/>
            <person name="Barry K.W."/>
            <person name="Haridas S."/>
            <person name="Chen C."/>
            <person name="Bauer D."/>
            <person name="Andreopoulos W."/>
            <person name="Pangilinan J."/>
            <person name="LaButti K."/>
            <person name="Riley R."/>
            <person name="Lipzen A."/>
            <person name="Clum A."/>
            <person name="Drula E."/>
            <person name="Henrissat B."/>
            <person name="Kohler A."/>
            <person name="Grigoriev I.V."/>
            <person name="Martin F.M."/>
            <person name="Hacquard S."/>
        </authorList>
    </citation>
    <scope>NUCLEOTIDE SEQUENCE</scope>
    <source>
        <strain evidence="1">MPI-CAGE-CH-0235</strain>
    </source>
</reference>
<dbReference type="InterPro" id="IPR029058">
    <property type="entry name" value="AB_hydrolase_fold"/>
</dbReference>
<proteinExistence type="predicted"/>
<evidence type="ECO:0000313" key="2">
    <source>
        <dbReference type="Proteomes" id="UP000813444"/>
    </source>
</evidence>
<dbReference type="EMBL" id="JAGPNK010000004">
    <property type="protein sequence ID" value="KAH7322671.1"/>
    <property type="molecule type" value="Genomic_DNA"/>
</dbReference>
<evidence type="ECO:0008006" key="3">
    <source>
        <dbReference type="Google" id="ProtNLM"/>
    </source>
</evidence>
<comment type="caution">
    <text evidence="1">The sequence shown here is derived from an EMBL/GenBank/DDBJ whole genome shotgun (WGS) entry which is preliminary data.</text>
</comment>
<accession>A0A8K0SYZ9</accession>
<dbReference type="Gene3D" id="3.40.50.1820">
    <property type="entry name" value="alpha/beta hydrolase"/>
    <property type="match status" value="1"/>
</dbReference>
<dbReference type="SUPFAM" id="SSF53474">
    <property type="entry name" value="alpha/beta-Hydrolases"/>
    <property type="match status" value="1"/>
</dbReference>
<dbReference type="OrthoDB" id="294702at2759"/>
<sequence length="335" mass="37007">MESSSDFYNINAGAEEHILDLGNGRQLAYAYNGPLTSRTVVLFFSGLMSVGNAAYVPKSCSDLQALWIAPTLPGMGNSSIRSTGEEYHIALARDITMLLSHLYPTGAFDTLYIGGGSYGTVPAQMLYGAPYDLFPAGRKTAACLLLSGFSPFKYHIGYARTLSWHTWFSVGPPSRLPFRPLQRLTSTVLATKLRDQDGAKAFLDQVLFSKMDEEEQAVMAAWLEQKGRTKDEFIGQMAEAAVKCCKRWDGFMEVADVIHSDWGFDPAKLDDEHSSKPVLVCGSEKDDMGGATNSWIVENYKCSKLWVAPGGHISGLFYLDEIWEEVFKMSRPSGR</sequence>
<keyword evidence="2" id="KW-1185">Reference proteome</keyword>